<dbReference type="PANTHER" id="PTHR30632:SF11">
    <property type="entry name" value="BLR4797 PROTEIN"/>
    <property type="match status" value="1"/>
</dbReference>
<evidence type="ECO:0000313" key="2">
    <source>
        <dbReference type="Proteomes" id="UP001529369"/>
    </source>
</evidence>
<sequence>MPDAAPLRILSTLAVMGVLQELLPAREAATGGRIEAVYAPTAKLLERIEAGAPADVAILTAEAVEALLAAGRLQPGSRVDLAISVVGIAVRAGAPRPDIATPEALRAALLAARSIAYSRAGASGIFFAGLVERLGIAAEVEAKATVIPQGFTAELAASGAAELAIQQVSELMTVPGVDIVGPLPAATNVRAVFSGGLLAGAPAAAGALLAHLAAASTPGLLAAKGLLPA</sequence>
<evidence type="ECO:0000313" key="1">
    <source>
        <dbReference type="EMBL" id="MDN3567446.1"/>
    </source>
</evidence>
<dbReference type="EMBL" id="JAUFPN010000193">
    <property type="protein sequence ID" value="MDN3567446.1"/>
    <property type="molecule type" value="Genomic_DNA"/>
</dbReference>
<name>A0ABT8AD06_9PROT</name>
<reference evidence="2" key="1">
    <citation type="journal article" date="2019" name="Int. J. Syst. Evol. Microbiol.">
        <title>The Global Catalogue of Microorganisms (GCM) 10K type strain sequencing project: providing services to taxonomists for standard genome sequencing and annotation.</title>
        <authorList>
            <consortium name="The Broad Institute Genomics Platform"/>
            <consortium name="The Broad Institute Genome Sequencing Center for Infectious Disease"/>
            <person name="Wu L."/>
            <person name="Ma J."/>
        </authorList>
    </citation>
    <scope>NUCLEOTIDE SEQUENCE [LARGE SCALE GENOMIC DNA]</scope>
    <source>
        <strain evidence="2">CECT 7131</strain>
    </source>
</reference>
<organism evidence="1 2">
    <name type="scientific">Paeniroseomonas aquatica</name>
    <dbReference type="NCBI Taxonomy" id="373043"/>
    <lineage>
        <taxon>Bacteria</taxon>
        <taxon>Pseudomonadati</taxon>
        <taxon>Pseudomonadota</taxon>
        <taxon>Alphaproteobacteria</taxon>
        <taxon>Acetobacterales</taxon>
        <taxon>Acetobacteraceae</taxon>
        <taxon>Paeniroseomonas</taxon>
    </lineage>
</organism>
<comment type="caution">
    <text evidence="1">The sequence shown here is derived from an EMBL/GenBank/DDBJ whole genome shotgun (WGS) entry which is preliminary data.</text>
</comment>
<dbReference type="Proteomes" id="UP001529369">
    <property type="component" value="Unassembled WGS sequence"/>
</dbReference>
<dbReference type="InterPro" id="IPR050682">
    <property type="entry name" value="ModA/WtpA"/>
</dbReference>
<dbReference type="PANTHER" id="PTHR30632">
    <property type="entry name" value="MOLYBDATE-BINDING PERIPLASMIC PROTEIN"/>
    <property type="match status" value="1"/>
</dbReference>
<dbReference type="SUPFAM" id="SSF53850">
    <property type="entry name" value="Periplasmic binding protein-like II"/>
    <property type="match status" value="1"/>
</dbReference>
<dbReference type="Pfam" id="PF13531">
    <property type="entry name" value="SBP_bac_11"/>
    <property type="match status" value="1"/>
</dbReference>
<keyword evidence="2" id="KW-1185">Reference proteome</keyword>
<gene>
    <name evidence="1" type="ORF">QWZ14_23955</name>
</gene>
<dbReference type="Gene3D" id="3.40.190.10">
    <property type="entry name" value="Periplasmic binding protein-like II"/>
    <property type="match status" value="2"/>
</dbReference>
<protein>
    <submittedName>
        <fullName evidence="1">Substrate-binding domain-containing protein</fullName>
    </submittedName>
</protein>
<accession>A0ABT8AD06</accession>
<dbReference type="RefSeq" id="WP_290319478.1">
    <property type="nucleotide sequence ID" value="NZ_JAUFPN010000193.1"/>
</dbReference>
<proteinExistence type="predicted"/>